<evidence type="ECO:0000256" key="5">
    <source>
        <dbReference type="ARBA" id="ARBA00021221"/>
    </source>
</evidence>
<evidence type="ECO:0000256" key="9">
    <source>
        <dbReference type="ARBA" id="ARBA00033228"/>
    </source>
</evidence>
<dbReference type="Pfam" id="PF05222">
    <property type="entry name" value="AlaDh_PNT_N"/>
    <property type="match status" value="1"/>
</dbReference>
<evidence type="ECO:0000256" key="12">
    <source>
        <dbReference type="PIRSR" id="PIRSR018250-3"/>
    </source>
</evidence>
<dbReference type="InterPro" id="IPR051168">
    <property type="entry name" value="AASS"/>
</dbReference>
<dbReference type="GO" id="GO:0005737">
    <property type="term" value="C:cytoplasm"/>
    <property type="evidence" value="ECO:0007669"/>
    <property type="project" value="TreeGrafter"/>
</dbReference>
<dbReference type="EC" id="1.5.1.7" evidence="4"/>
<dbReference type="Proteomes" id="UP000887565">
    <property type="component" value="Unplaced"/>
</dbReference>
<evidence type="ECO:0000256" key="6">
    <source>
        <dbReference type="ARBA" id="ARBA00022605"/>
    </source>
</evidence>
<organism evidence="15 16">
    <name type="scientific">Romanomermis culicivorax</name>
    <name type="common">Nematode worm</name>
    <dbReference type="NCBI Taxonomy" id="13658"/>
    <lineage>
        <taxon>Eukaryota</taxon>
        <taxon>Metazoa</taxon>
        <taxon>Ecdysozoa</taxon>
        <taxon>Nematoda</taxon>
        <taxon>Enoplea</taxon>
        <taxon>Dorylaimia</taxon>
        <taxon>Mermithida</taxon>
        <taxon>Mermithoidea</taxon>
        <taxon>Mermithidae</taxon>
        <taxon>Romanomermis</taxon>
    </lineage>
</organism>
<evidence type="ECO:0000256" key="4">
    <source>
        <dbReference type="ARBA" id="ARBA00012847"/>
    </source>
</evidence>
<dbReference type="PANTHER" id="PTHR11133:SF22">
    <property type="entry name" value="ALPHA-AMINOADIPIC SEMIALDEHYDE SYNTHASE, MITOCHONDRIAL"/>
    <property type="match status" value="1"/>
</dbReference>
<evidence type="ECO:0000256" key="7">
    <source>
        <dbReference type="ARBA" id="ARBA00023002"/>
    </source>
</evidence>
<accession>A0A915I4F8</accession>
<feature type="active site" description="Proton donor" evidence="11">
    <location>
        <position position="90"/>
    </location>
</feature>
<evidence type="ECO:0000256" key="11">
    <source>
        <dbReference type="PIRSR" id="PIRSR018250-1"/>
    </source>
</evidence>
<evidence type="ECO:0000259" key="14">
    <source>
        <dbReference type="SMART" id="SM01003"/>
    </source>
</evidence>
<dbReference type="FunFam" id="3.40.50.720:FF:000087">
    <property type="entry name" value="alpha-aminoadipic semialdehyde synthase, mitochondrial"/>
    <property type="match status" value="1"/>
</dbReference>
<evidence type="ECO:0000256" key="8">
    <source>
        <dbReference type="ARBA" id="ARBA00023157"/>
    </source>
</evidence>
<dbReference type="CDD" id="cd12189">
    <property type="entry name" value="LKR_SDH_like"/>
    <property type="match status" value="1"/>
</dbReference>
<protein>
    <recommendedName>
        <fullName evidence="5">Saccharopine dehydrogenase [NAD(+), L-lysine-forming]</fullName>
        <ecNumber evidence="4">1.5.1.7</ecNumber>
    </recommendedName>
    <alternativeName>
        <fullName evidence="9">Lysine--2-oxoglutarate reductase</fullName>
    </alternativeName>
</protein>
<proteinExistence type="inferred from homology"/>
<dbReference type="PIRSF" id="PIRSF018250">
    <property type="entry name" value="Saccharopine_DH_Lys"/>
    <property type="match status" value="1"/>
</dbReference>
<dbReference type="PANTHER" id="PTHR11133">
    <property type="entry name" value="SACCHAROPINE DEHYDROGENASE"/>
    <property type="match status" value="1"/>
</dbReference>
<keyword evidence="6" id="KW-0028">Amino-acid biosynthesis</keyword>
<dbReference type="SMART" id="SM01003">
    <property type="entry name" value="AlaDh_PNT_N"/>
    <property type="match status" value="1"/>
</dbReference>
<keyword evidence="7" id="KW-0560">Oxidoreductase</keyword>
<dbReference type="GO" id="GO:0004754">
    <property type="term" value="F:saccharopine dehydrogenase (NAD+, L-lysine-forming) activity"/>
    <property type="evidence" value="ECO:0007669"/>
    <property type="project" value="UniProtKB-EC"/>
</dbReference>
<evidence type="ECO:0000256" key="10">
    <source>
        <dbReference type="ARBA" id="ARBA00047860"/>
    </source>
</evidence>
<dbReference type="AlphaFoldDB" id="A0A915I4F8"/>
<dbReference type="InterPro" id="IPR027281">
    <property type="entry name" value="Lys1"/>
</dbReference>
<dbReference type="OMA" id="YEHIPRM"/>
<evidence type="ECO:0000259" key="13">
    <source>
        <dbReference type="SMART" id="SM01002"/>
    </source>
</evidence>
<feature type="binding site" evidence="12">
    <location>
        <position position="259"/>
    </location>
    <ligand>
        <name>NAD(+)</name>
        <dbReference type="ChEBI" id="CHEBI:57540"/>
    </ligand>
</feature>
<keyword evidence="15" id="KW-1185">Reference proteome</keyword>
<dbReference type="GO" id="GO:0019878">
    <property type="term" value="P:lysine biosynthetic process via aminoadipic acid"/>
    <property type="evidence" value="ECO:0007669"/>
    <property type="project" value="TreeGrafter"/>
</dbReference>
<dbReference type="InterPro" id="IPR007698">
    <property type="entry name" value="AlaDH/PNT_NAD(H)-bd"/>
</dbReference>
<name>A0A915I4F8_ROMCU</name>
<dbReference type="SUPFAM" id="SSF52283">
    <property type="entry name" value="Formate/glycerate dehydrogenase catalytic domain-like"/>
    <property type="match status" value="1"/>
</dbReference>
<dbReference type="InterPro" id="IPR007886">
    <property type="entry name" value="AlaDH/PNT_N"/>
</dbReference>
<comment type="subunit">
    <text evidence="3">Monomer.</text>
</comment>
<sequence>MNGDHKSLCVAIKRETTNPWERRAPLAPRHVKFLSSNGIKVIVQPCNRRDYVVAGATISEDISKASLIIGIKASKIEDLLSNRTYAFFSHTVKSQPENMPLLGAILQKNIRLIDYEKIVDENGHRTVMFGKWAGRVGMINILHGLGLRLLALGFNTPLMHISLAHNYHSYQKAKKDVQDVAEDIALGLMPRSLPPLIFVFTGNTDKVYGCVVSRADYICRKDGSGYYDEEEYSLHPELYESNFAAKIAPYASVIVNGIYWERKFPRLIASSDAQILLRDGKKARLMAVCDISADSSGSMEFMTKCTTIDRPFCIYDPERKMCSDSLDSPTGVLLCSIDNMPAQMPLESTDYFGDRLINYVFDMLLCSELTHLENFRSSVAIKNAVIASNGKLTPGFSYLATEDQKGAISLSINM</sequence>
<keyword evidence="12" id="KW-0520">NAD</keyword>
<evidence type="ECO:0000313" key="16">
    <source>
        <dbReference type="WBParaSite" id="nRc.2.0.1.t08636-RA"/>
    </source>
</evidence>
<evidence type="ECO:0000256" key="2">
    <source>
        <dbReference type="ARBA" id="ARBA00005624"/>
    </source>
</evidence>
<dbReference type="SMART" id="SM01002">
    <property type="entry name" value="AlaDh_PNT_C"/>
    <property type="match status" value="1"/>
</dbReference>
<evidence type="ECO:0000313" key="15">
    <source>
        <dbReference type="Proteomes" id="UP000887565"/>
    </source>
</evidence>
<evidence type="ECO:0000256" key="1">
    <source>
        <dbReference type="ARBA" id="ARBA00004884"/>
    </source>
</evidence>
<reference evidence="16" key="1">
    <citation type="submission" date="2022-11" db="UniProtKB">
        <authorList>
            <consortium name="WormBaseParasite"/>
        </authorList>
    </citation>
    <scope>IDENTIFICATION</scope>
</reference>
<dbReference type="WBParaSite" id="nRc.2.0.1.t08636-RA">
    <property type="protein sequence ID" value="nRc.2.0.1.t08636-RA"/>
    <property type="gene ID" value="nRc.2.0.1.g08636"/>
</dbReference>
<feature type="active site" description="Proton acceptor" evidence="11">
    <location>
        <position position="72"/>
    </location>
</feature>
<comment type="pathway">
    <text evidence="1">Amino-acid biosynthesis; L-lysine biosynthesis via AAA pathway; L-lysine from L-alpha-aminoadipate (fungal route): step 3/3.</text>
</comment>
<dbReference type="Gene3D" id="3.40.50.720">
    <property type="entry name" value="NAD(P)-binding Rossmann-like Domain"/>
    <property type="match status" value="2"/>
</dbReference>
<comment type="similarity">
    <text evidence="2">In the N-terminal section; belongs to the AlaDH/PNT family.</text>
</comment>
<feature type="domain" description="Alanine dehydrogenase/pyridine nucleotide transhydrogenase NAD(H)-binding" evidence="13">
    <location>
        <begin position="118"/>
        <end position="336"/>
    </location>
</feature>
<comment type="catalytic activity">
    <reaction evidence="10">
        <text>L-saccharopine + NAD(+) + H2O = L-lysine + 2-oxoglutarate + NADH + H(+)</text>
        <dbReference type="Rhea" id="RHEA:12440"/>
        <dbReference type="ChEBI" id="CHEBI:15377"/>
        <dbReference type="ChEBI" id="CHEBI:15378"/>
        <dbReference type="ChEBI" id="CHEBI:16810"/>
        <dbReference type="ChEBI" id="CHEBI:32551"/>
        <dbReference type="ChEBI" id="CHEBI:57540"/>
        <dbReference type="ChEBI" id="CHEBI:57945"/>
        <dbReference type="ChEBI" id="CHEBI:57951"/>
        <dbReference type="EC" id="1.5.1.7"/>
    </reaction>
</comment>
<feature type="domain" description="Alanine dehydrogenase/pyridine nucleotide transhydrogenase N-terminal" evidence="14">
    <location>
        <begin position="11"/>
        <end position="136"/>
    </location>
</feature>
<keyword evidence="8" id="KW-1015">Disulfide bond</keyword>
<evidence type="ECO:0000256" key="3">
    <source>
        <dbReference type="ARBA" id="ARBA00011245"/>
    </source>
</evidence>